<evidence type="ECO:0000256" key="6">
    <source>
        <dbReference type="ARBA" id="ARBA00022984"/>
    </source>
</evidence>
<comment type="function">
    <text evidence="1">Removes C-terminal D-alanyl residues from sugar-peptide cell wall precursors.</text>
</comment>
<evidence type="ECO:0000313" key="12">
    <source>
        <dbReference type="EMBL" id="MBO8449872.1"/>
    </source>
</evidence>
<evidence type="ECO:0000256" key="1">
    <source>
        <dbReference type="ARBA" id="ARBA00003217"/>
    </source>
</evidence>
<feature type="active site" evidence="8">
    <location>
        <position position="125"/>
    </location>
</feature>
<name>A0A9D9EMH2_9SPIR</name>
<dbReference type="GO" id="GO:0009252">
    <property type="term" value="P:peptidoglycan biosynthetic process"/>
    <property type="evidence" value="ECO:0007669"/>
    <property type="project" value="UniProtKB-KW"/>
</dbReference>
<comment type="similarity">
    <text evidence="2 10">Belongs to the peptidase S11 family.</text>
</comment>
<dbReference type="InterPro" id="IPR015956">
    <property type="entry name" value="Peniciliin-bd_prot_C_sf"/>
</dbReference>
<keyword evidence="5" id="KW-0133">Cell shape</keyword>
<dbReference type="PANTHER" id="PTHR21581">
    <property type="entry name" value="D-ALANYL-D-ALANINE CARBOXYPEPTIDASE"/>
    <property type="match status" value="1"/>
</dbReference>
<evidence type="ECO:0000256" key="4">
    <source>
        <dbReference type="ARBA" id="ARBA00022801"/>
    </source>
</evidence>
<evidence type="ECO:0000256" key="3">
    <source>
        <dbReference type="ARBA" id="ARBA00022729"/>
    </source>
</evidence>
<dbReference type="AlphaFoldDB" id="A0A9D9EMH2"/>
<feature type="active site" evidence="8">
    <location>
        <position position="189"/>
    </location>
</feature>
<evidence type="ECO:0000256" key="9">
    <source>
        <dbReference type="PIRSR" id="PIRSR618044-2"/>
    </source>
</evidence>
<feature type="domain" description="Peptidase S11 D-alanyl-D-alanine carboxypeptidase A N-terminal" evidence="11">
    <location>
        <begin position="93"/>
        <end position="343"/>
    </location>
</feature>
<accession>A0A9D9EMH2</accession>
<evidence type="ECO:0000313" key="13">
    <source>
        <dbReference type="Proteomes" id="UP000823616"/>
    </source>
</evidence>
<dbReference type="InterPro" id="IPR037167">
    <property type="entry name" value="Peptidase_S11_C_sf"/>
</dbReference>
<proteinExistence type="inferred from homology"/>
<dbReference type="GO" id="GO:0006508">
    <property type="term" value="P:proteolysis"/>
    <property type="evidence" value="ECO:0007669"/>
    <property type="project" value="InterPro"/>
</dbReference>
<keyword evidence="4" id="KW-0378">Hydrolase</keyword>
<gene>
    <name evidence="12" type="ORF">IAA96_02075</name>
</gene>
<evidence type="ECO:0000259" key="11">
    <source>
        <dbReference type="Pfam" id="PF00768"/>
    </source>
</evidence>
<evidence type="ECO:0000256" key="8">
    <source>
        <dbReference type="PIRSR" id="PIRSR618044-1"/>
    </source>
</evidence>
<dbReference type="EMBL" id="JADIMS010000036">
    <property type="protein sequence ID" value="MBO8449872.1"/>
    <property type="molecule type" value="Genomic_DNA"/>
</dbReference>
<keyword evidence="3" id="KW-0732">Signal</keyword>
<evidence type="ECO:0000256" key="2">
    <source>
        <dbReference type="ARBA" id="ARBA00007164"/>
    </source>
</evidence>
<dbReference type="Gene3D" id="3.40.710.10">
    <property type="entry name" value="DD-peptidase/beta-lactamase superfamily"/>
    <property type="match status" value="1"/>
</dbReference>
<evidence type="ECO:0000256" key="5">
    <source>
        <dbReference type="ARBA" id="ARBA00022960"/>
    </source>
</evidence>
<feature type="binding site" evidence="9">
    <location>
        <position position="314"/>
    </location>
    <ligand>
        <name>substrate</name>
    </ligand>
</feature>
<dbReference type="InterPro" id="IPR018044">
    <property type="entry name" value="Peptidase_S11"/>
</dbReference>
<keyword evidence="12" id="KW-0121">Carboxypeptidase</keyword>
<dbReference type="Proteomes" id="UP000823616">
    <property type="component" value="Unassembled WGS sequence"/>
</dbReference>
<keyword evidence="12" id="KW-0645">Protease</keyword>
<dbReference type="Gene3D" id="2.60.410.10">
    <property type="entry name" value="D-Ala-D-Ala carboxypeptidase, C-terminal domain"/>
    <property type="match status" value="1"/>
</dbReference>
<reference evidence="12" key="2">
    <citation type="journal article" date="2021" name="PeerJ">
        <title>Extensive microbial diversity within the chicken gut microbiome revealed by metagenomics and culture.</title>
        <authorList>
            <person name="Gilroy R."/>
            <person name="Ravi A."/>
            <person name="Getino M."/>
            <person name="Pursley I."/>
            <person name="Horton D.L."/>
            <person name="Alikhan N.F."/>
            <person name="Baker D."/>
            <person name="Gharbi K."/>
            <person name="Hall N."/>
            <person name="Watson M."/>
            <person name="Adriaenssens E.M."/>
            <person name="Foster-Nyarko E."/>
            <person name="Jarju S."/>
            <person name="Secka A."/>
            <person name="Antonio M."/>
            <person name="Oren A."/>
            <person name="Chaudhuri R.R."/>
            <person name="La Ragione R."/>
            <person name="Hildebrand F."/>
            <person name="Pallen M.J."/>
        </authorList>
    </citation>
    <scope>NUCLEOTIDE SEQUENCE</scope>
    <source>
        <strain evidence="12">B3-4054</strain>
    </source>
</reference>
<feature type="active site" description="Proton acceptor" evidence="8">
    <location>
        <position position="128"/>
    </location>
</feature>
<dbReference type="PRINTS" id="PR00725">
    <property type="entry name" value="DADACBPTASE1"/>
</dbReference>
<reference evidence="12" key="1">
    <citation type="submission" date="2020-10" db="EMBL/GenBank/DDBJ databases">
        <authorList>
            <person name="Gilroy R."/>
        </authorList>
    </citation>
    <scope>NUCLEOTIDE SEQUENCE</scope>
    <source>
        <strain evidence="12">B3-4054</strain>
    </source>
</reference>
<dbReference type="SUPFAM" id="SSF69189">
    <property type="entry name" value="Penicillin-binding protein associated domain"/>
    <property type="match status" value="1"/>
</dbReference>
<dbReference type="GO" id="GO:0009002">
    <property type="term" value="F:serine-type D-Ala-D-Ala carboxypeptidase activity"/>
    <property type="evidence" value="ECO:0007669"/>
    <property type="project" value="InterPro"/>
</dbReference>
<evidence type="ECO:0000256" key="10">
    <source>
        <dbReference type="RuleBase" id="RU004016"/>
    </source>
</evidence>
<organism evidence="12 13">
    <name type="scientific">Candidatus Avitreponema avistercoris</name>
    <dbReference type="NCBI Taxonomy" id="2840705"/>
    <lineage>
        <taxon>Bacteria</taxon>
        <taxon>Pseudomonadati</taxon>
        <taxon>Spirochaetota</taxon>
        <taxon>Spirochaetia</taxon>
        <taxon>Spirochaetales</taxon>
        <taxon>Candidatus Avitreponema</taxon>
    </lineage>
</organism>
<dbReference type="PANTHER" id="PTHR21581:SF6">
    <property type="entry name" value="TRAFFICKING PROTEIN PARTICLE COMPLEX SUBUNIT 12"/>
    <property type="match status" value="1"/>
</dbReference>
<dbReference type="Pfam" id="PF00768">
    <property type="entry name" value="Peptidase_S11"/>
    <property type="match status" value="1"/>
</dbReference>
<keyword evidence="7" id="KW-0961">Cell wall biogenesis/degradation</keyword>
<dbReference type="SUPFAM" id="SSF56601">
    <property type="entry name" value="beta-lactamase/transpeptidase-like"/>
    <property type="match status" value="1"/>
</dbReference>
<dbReference type="GO" id="GO:0008360">
    <property type="term" value="P:regulation of cell shape"/>
    <property type="evidence" value="ECO:0007669"/>
    <property type="project" value="UniProtKB-KW"/>
</dbReference>
<protein>
    <submittedName>
        <fullName evidence="12">D-alanyl-D-alanine carboxypeptidase</fullName>
    </submittedName>
</protein>
<keyword evidence="6" id="KW-0573">Peptidoglycan synthesis</keyword>
<sequence length="488" mass="52901">MQKRKFSTGKILAAAGLLLLLFLALLFFYTAARLNTGRADGRLHRMTEEEQAVFFAPARAAWEKQRFGDLRRIPLLMEKGGNCADQAADPLDPADIRARSALILDAATGTVIFEKNAREEIPPASMTKIAAMDTAFTLMEEKGISMDARAELPPESWAVNIPPRSSLMFLAEGQRVSMRELFAGMAVASGNDAAIAVAFNTAGSVEAFVRLMNGRAAALGMTKTRFTEPSGLSAGNRTTAREFAFFSKIYLDTWPWALTEFHSLQRLEYPKIWNLPEAAARNASADENGNTSGTVVQYATNRLLGSLEGCDGLKTGYIDESGYNFSVTCARGNERFIAVLLGGPGANSYEGSRIRAEDGRLAMEWAFANFRTFRPAPPQIFAATVWGAEKGFTAVIPAEDPVFTVPVSAADSGSPRTDAKAEIRLHKTPRAPLYAGEILGEAVWYGRNGEILGAVDLLAAEDALSGPVWKRAADSLAERCARILGKIR</sequence>
<comment type="caution">
    <text evidence="12">The sequence shown here is derived from an EMBL/GenBank/DDBJ whole genome shotgun (WGS) entry which is preliminary data.</text>
</comment>
<dbReference type="InterPro" id="IPR001967">
    <property type="entry name" value="Peptidase_S11_N"/>
</dbReference>
<dbReference type="GO" id="GO:0071555">
    <property type="term" value="P:cell wall organization"/>
    <property type="evidence" value="ECO:0007669"/>
    <property type="project" value="UniProtKB-KW"/>
</dbReference>
<evidence type="ECO:0000256" key="7">
    <source>
        <dbReference type="ARBA" id="ARBA00023316"/>
    </source>
</evidence>
<dbReference type="InterPro" id="IPR012338">
    <property type="entry name" value="Beta-lactam/transpept-like"/>
</dbReference>